<comment type="cofactor">
    <cofactor evidence="2">
        <name>Mn(2+)</name>
        <dbReference type="ChEBI" id="CHEBI:29035"/>
    </cofactor>
</comment>
<evidence type="ECO:0000256" key="3">
    <source>
        <dbReference type="ARBA" id="ARBA00001967"/>
    </source>
</evidence>
<keyword evidence="13" id="KW-0378">Hydrolase</keyword>
<keyword evidence="12 20" id="KW-0418">Kinase</keyword>
<keyword evidence="9" id="KW-0808">Transferase</keyword>
<comment type="similarity">
    <text evidence="17">Belongs to the type II pantothenate kinase family.</text>
</comment>
<keyword evidence="16" id="KW-0464">Manganese</keyword>
<dbReference type="InterPro" id="IPR043129">
    <property type="entry name" value="ATPase_NBD"/>
</dbReference>
<evidence type="ECO:0000256" key="4">
    <source>
        <dbReference type="ARBA" id="ARBA00004496"/>
    </source>
</evidence>
<comment type="pathway">
    <text evidence="5">Cofactor biosynthesis; coenzyme A biosynthesis; CoA from (R)-pantothenate: step 1/5.</text>
</comment>
<keyword evidence="14" id="KW-0067">ATP-binding</keyword>
<keyword evidence="8" id="KW-0533">Nickel</keyword>
<keyword evidence="7" id="KW-0963">Cytoplasm</keyword>
<dbReference type="Gene3D" id="3.30.420.40">
    <property type="match status" value="1"/>
</dbReference>
<dbReference type="STRING" id="1764295.A0A5B8MG11"/>
<feature type="domain" description="Damage-control phosphatase ARMT1-like metal-binding" evidence="19">
    <location>
        <begin position="587"/>
        <end position="892"/>
    </location>
</feature>
<keyword evidence="15" id="KW-0173">Coenzyme A biosynthesis</keyword>
<dbReference type="PANTHER" id="PTHR12280">
    <property type="entry name" value="PANTOTHENATE KINASE"/>
    <property type="match status" value="1"/>
</dbReference>
<dbReference type="GO" id="GO:0004594">
    <property type="term" value="F:pantothenate kinase activity"/>
    <property type="evidence" value="ECO:0007669"/>
    <property type="project" value="UniProtKB-EC"/>
</dbReference>
<dbReference type="GO" id="GO:0046872">
    <property type="term" value="F:metal ion binding"/>
    <property type="evidence" value="ECO:0007669"/>
    <property type="project" value="UniProtKB-KW"/>
</dbReference>
<keyword evidence="21" id="KW-1185">Reference proteome</keyword>
<evidence type="ECO:0000256" key="11">
    <source>
        <dbReference type="ARBA" id="ARBA00022741"/>
    </source>
</evidence>
<evidence type="ECO:0000256" key="8">
    <source>
        <dbReference type="ARBA" id="ARBA00022596"/>
    </source>
</evidence>
<dbReference type="AlphaFoldDB" id="A0A5B8MG11"/>
<dbReference type="GO" id="GO:0005524">
    <property type="term" value="F:ATP binding"/>
    <property type="evidence" value="ECO:0007669"/>
    <property type="project" value="UniProtKB-KW"/>
</dbReference>
<dbReference type="Gene3D" id="3.40.50.10880">
    <property type="entry name" value="Uncharacterised protein PF01937, DUF89, domain 3"/>
    <property type="match status" value="1"/>
</dbReference>
<evidence type="ECO:0000313" key="21">
    <source>
        <dbReference type="Proteomes" id="UP000316726"/>
    </source>
</evidence>
<dbReference type="InterPro" id="IPR035073">
    <property type="entry name" value="At2g17340_3_helix_bundle"/>
</dbReference>
<dbReference type="EC" id="2.7.1.33" evidence="6"/>
<feature type="region of interest" description="Disordered" evidence="18">
    <location>
        <begin position="1"/>
        <end position="27"/>
    </location>
</feature>
<dbReference type="Proteomes" id="UP000316726">
    <property type="component" value="Chromosome 2"/>
</dbReference>
<keyword evidence="10" id="KW-0479">Metal-binding</keyword>
<evidence type="ECO:0000256" key="15">
    <source>
        <dbReference type="ARBA" id="ARBA00022993"/>
    </source>
</evidence>
<dbReference type="PANTHER" id="PTHR12280:SF20">
    <property type="entry name" value="4'-PHOSPHOPANTETHEINE PHOSPHATASE"/>
    <property type="match status" value="1"/>
</dbReference>
<dbReference type="Gene3D" id="3.30.420.510">
    <property type="match status" value="1"/>
</dbReference>
<dbReference type="Pfam" id="PF03630">
    <property type="entry name" value="Fumble"/>
    <property type="match status" value="1"/>
</dbReference>
<evidence type="ECO:0000256" key="2">
    <source>
        <dbReference type="ARBA" id="ARBA00001936"/>
    </source>
</evidence>
<reference evidence="20 21" key="1">
    <citation type="submission" date="2018-07" db="EMBL/GenBank/DDBJ databases">
        <title>The complete nuclear genome of the prasinophyte Chloropicon primus (CCMP1205).</title>
        <authorList>
            <person name="Pombert J.-F."/>
            <person name="Otis C."/>
            <person name="Turmel M."/>
            <person name="Lemieux C."/>
        </authorList>
    </citation>
    <scope>NUCLEOTIDE SEQUENCE [LARGE SCALE GENOMIC DNA]</scope>
    <source>
        <strain evidence="20 21">CCMP1205</strain>
    </source>
</reference>
<name>A0A5B8MG11_9CHLO</name>
<dbReference type="GO" id="GO:0015937">
    <property type="term" value="P:coenzyme A biosynthetic process"/>
    <property type="evidence" value="ECO:0007669"/>
    <property type="project" value="UniProtKB-KW"/>
</dbReference>
<dbReference type="CDD" id="cd24123">
    <property type="entry name" value="ASKHA_NBD_PanK-II_Pank4"/>
    <property type="match status" value="1"/>
</dbReference>
<evidence type="ECO:0000256" key="1">
    <source>
        <dbReference type="ARBA" id="ARBA00001206"/>
    </source>
</evidence>
<evidence type="ECO:0000256" key="9">
    <source>
        <dbReference type="ARBA" id="ARBA00022679"/>
    </source>
</evidence>
<evidence type="ECO:0000259" key="19">
    <source>
        <dbReference type="Pfam" id="PF01937"/>
    </source>
</evidence>
<evidence type="ECO:0000256" key="5">
    <source>
        <dbReference type="ARBA" id="ARBA00005225"/>
    </source>
</evidence>
<dbReference type="GO" id="GO:0005829">
    <property type="term" value="C:cytosol"/>
    <property type="evidence" value="ECO:0007669"/>
    <property type="project" value="TreeGrafter"/>
</dbReference>
<organism evidence="20 21">
    <name type="scientific">Chloropicon primus</name>
    <dbReference type="NCBI Taxonomy" id="1764295"/>
    <lineage>
        <taxon>Eukaryota</taxon>
        <taxon>Viridiplantae</taxon>
        <taxon>Chlorophyta</taxon>
        <taxon>Chloropicophyceae</taxon>
        <taxon>Chloropicales</taxon>
        <taxon>Chloropicaceae</taxon>
        <taxon>Chloropicon</taxon>
    </lineage>
</organism>
<dbReference type="InterPro" id="IPR002791">
    <property type="entry name" value="ARMT1-like_metal-bd"/>
</dbReference>
<sequence length="907" mass="101049">MEAPRKISLKTERGEEEEGKAEDMTRSQSYLDFLASLTGASISRDSIEIRDQPSTPKGQHRSLGSAPSIHLPHMQYVNHFAVDIGGSLVKLVYFSHSDEKDREKGEKAGSPRQNERHGGRLHFVKFESSRLPKLFDFIESKRMHILEGGDSDPSFPLKPIVKATGGGAYKHVEDFSSRLGLELEKVDEMESLVTGTNFLLSVIQDEGFTFWKGKKDYISIQNDKSDLFPYLLVNIGSGVSYLKVDGHNEYERVSGTSLGGGTFWGLGRLLTGCTTFDELLELSTQGDNSSVDMLVGDIYGGLDYEKIGLEATTIASSFGKILMNEEKSLKDYNPADIGLALCRMISYNIAQIAYLNAKKYNLKRVFFGGFFIRGHPFTMQTLSYAINFWSKGEMRALFLRHEGFLGALGAFLMYEEGVSSTTIRTLMERRDSRANFVERFSIGKHYSPPPSDATTKVRQDETAETEKSWVEKFMQVGKLSAGLAGKEITSKPLSAGGVSEYDLWGAETNALSSGLEVGVLHVDPSMYHFPLLEDHASYEPSVIDISMDKEQRSYWIGVLKKQIPATSEKAFASLGGTEEAKQKCEAFKWMFGSHLEKLKQEPQVYGKFGLSEILEMREECLRECGFKDAYLMHKQSENEAALKVLPDLLAELDSMDESSRLLSLIEGVLAGNIFDWGSQACVELYKNGTILDIYKQARCDLKSRPWKVDSFDAFREKMLQHTISNQRYRRAIIFVDNSGADIVLGMLPLARELLQRGTEVVIAANSLPALNDITATELRSLASSAGRMCQTIRGGLETAKSLYNKYCMLPEVQPITPTSPAYAPLYIIENGQAGPCLNLRRVGHDLAMAAKGADLIVLEGMGRAIHSNYTTKFKCDTLKLAMVKNRVLAETLFSGEIYDCVMKFEQV</sequence>
<feature type="region of interest" description="Disordered" evidence="18">
    <location>
        <begin position="44"/>
        <end position="67"/>
    </location>
</feature>
<proteinExistence type="inferred from homology"/>
<dbReference type="GO" id="GO:0005634">
    <property type="term" value="C:nucleus"/>
    <property type="evidence" value="ECO:0007669"/>
    <property type="project" value="TreeGrafter"/>
</dbReference>
<protein>
    <recommendedName>
        <fullName evidence="6">pantothenate kinase</fullName>
        <ecNumber evidence="6">2.7.1.33</ecNumber>
    </recommendedName>
</protein>
<dbReference type="InterPro" id="IPR004567">
    <property type="entry name" value="Type_II_PanK"/>
</dbReference>
<comment type="subcellular location">
    <subcellularLocation>
        <location evidence="4">Cytoplasm</location>
    </subcellularLocation>
</comment>
<accession>A0A5B8MG11</accession>
<evidence type="ECO:0000256" key="12">
    <source>
        <dbReference type="ARBA" id="ARBA00022777"/>
    </source>
</evidence>
<evidence type="ECO:0000256" key="16">
    <source>
        <dbReference type="ARBA" id="ARBA00023211"/>
    </source>
</evidence>
<dbReference type="OrthoDB" id="498611at2759"/>
<dbReference type="NCBIfam" id="TIGR00555">
    <property type="entry name" value="panK_eukar"/>
    <property type="match status" value="1"/>
</dbReference>
<dbReference type="Pfam" id="PF01937">
    <property type="entry name" value="ARMT1-like_dom"/>
    <property type="match status" value="1"/>
</dbReference>
<comment type="cofactor">
    <cofactor evidence="3">
        <name>Ni(2+)</name>
        <dbReference type="ChEBI" id="CHEBI:49786"/>
    </cofactor>
</comment>
<comment type="catalytic activity">
    <reaction evidence="1">
        <text>(R)-pantothenate + ATP = (R)-4'-phosphopantothenate + ADP + H(+)</text>
        <dbReference type="Rhea" id="RHEA:16373"/>
        <dbReference type="ChEBI" id="CHEBI:10986"/>
        <dbReference type="ChEBI" id="CHEBI:15378"/>
        <dbReference type="ChEBI" id="CHEBI:29032"/>
        <dbReference type="ChEBI" id="CHEBI:30616"/>
        <dbReference type="ChEBI" id="CHEBI:456216"/>
        <dbReference type="EC" id="2.7.1.33"/>
    </reaction>
</comment>
<evidence type="ECO:0000256" key="17">
    <source>
        <dbReference type="ARBA" id="ARBA00060870"/>
    </source>
</evidence>
<evidence type="ECO:0000256" key="7">
    <source>
        <dbReference type="ARBA" id="ARBA00022490"/>
    </source>
</evidence>
<keyword evidence="11" id="KW-0547">Nucleotide-binding</keyword>
<dbReference type="FunFam" id="3.30.420.40:FF:000025">
    <property type="entry name" value="pantothenate kinase 2, mitochondrial"/>
    <property type="match status" value="1"/>
</dbReference>
<evidence type="ECO:0000313" key="20">
    <source>
        <dbReference type="EMBL" id="QDZ19349.1"/>
    </source>
</evidence>
<evidence type="ECO:0000256" key="6">
    <source>
        <dbReference type="ARBA" id="ARBA00012102"/>
    </source>
</evidence>
<evidence type="ECO:0000256" key="10">
    <source>
        <dbReference type="ARBA" id="ARBA00022723"/>
    </source>
</evidence>
<dbReference type="InterPro" id="IPR036075">
    <property type="entry name" value="ARMT-1-like_metal-bd_sf"/>
</dbReference>
<dbReference type="SUPFAM" id="SSF111321">
    <property type="entry name" value="AF1104-like"/>
    <property type="match status" value="1"/>
</dbReference>
<evidence type="ECO:0000256" key="14">
    <source>
        <dbReference type="ARBA" id="ARBA00022840"/>
    </source>
</evidence>
<evidence type="ECO:0000256" key="18">
    <source>
        <dbReference type="SAM" id="MobiDB-lite"/>
    </source>
</evidence>
<gene>
    <name evidence="20" type="ORF">A3770_02p18670</name>
</gene>
<dbReference type="EMBL" id="CP031035">
    <property type="protein sequence ID" value="QDZ19349.1"/>
    <property type="molecule type" value="Genomic_DNA"/>
</dbReference>
<dbReference type="GO" id="GO:0016787">
    <property type="term" value="F:hydrolase activity"/>
    <property type="evidence" value="ECO:0007669"/>
    <property type="project" value="UniProtKB-KW"/>
</dbReference>
<dbReference type="Gene3D" id="1.20.1700.10">
    <property type="entry name" value="AF1104-like"/>
    <property type="match status" value="1"/>
</dbReference>
<dbReference type="SUPFAM" id="SSF53067">
    <property type="entry name" value="Actin-like ATPase domain"/>
    <property type="match status" value="2"/>
</dbReference>
<evidence type="ECO:0000256" key="13">
    <source>
        <dbReference type="ARBA" id="ARBA00022801"/>
    </source>
</evidence>